<dbReference type="EMBL" id="MBUA01000030">
    <property type="protein sequence ID" value="MBC6493004.1"/>
    <property type="molecule type" value="Genomic_DNA"/>
</dbReference>
<keyword evidence="2" id="KW-1185">Reference proteome</keyword>
<comment type="caution">
    <text evidence="1">The sequence shown here is derived from an EMBL/GenBank/DDBJ whole genome shotgun (WGS) entry which is preliminary data.</text>
</comment>
<gene>
    <name evidence="1" type="ORF">BC349_18260</name>
</gene>
<organism evidence="1 2">
    <name type="scientific">Flavihumibacter stibioxidans</name>
    <dbReference type="NCBI Taxonomy" id="1834163"/>
    <lineage>
        <taxon>Bacteria</taxon>
        <taxon>Pseudomonadati</taxon>
        <taxon>Bacteroidota</taxon>
        <taxon>Chitinophagia</taxon>
        <taxon>Chitinophagales</taxon>
        <taxon>Chitinophagaceae</taxon>
        <taxon>Flavihumibacter</taxon>
    </lineage>
</organism>
<dbReference type="Proteomes" id="UP000765802">
    <property type="component" value="Unassembled WGS sequence"/>
</dbReference>
<evidence type="ECO:0000313" key="1">
    <source>
        <dbReference type="EMBL" id="MBC6493004.1"/>
    </source>
</evidence>
<name>A0ABR7MDV1_9BACT</name>
<proteinExistence type="predicted"/>
<sequence>MAFLFQLLPSKAQDYSRLQQIKGHPFPVYHSNGQTNRAVNISGRCADAMAYISRSLKTKPRFTLLVLTQEDWPHFTKFPVYGMPHYNDDSTLVVAAEDNAFWKSFIPKMDQLPETMRQKIRQAYSSAGGEISMAPFFDLLVLHELGHAFHFQGGLNMPRKWMGELFCNVLLHTYIAEKDPAYLPALTVFPEMVIGGGTDGYRYTSLLDLEAYYDEIGMNHPNNYGWYQSRLHAGAKTIYDAAGAGVLDKLWKSLLVKSGFPDDKSLAAYLGKNVHPKMAELILNW</sequence>
<accession>A0ABR7MDV1</accession>
<protein>
    <submittedName>
        <fullName evidence="1">Uncharacterized protein</fullName>
    </submittedName>
</protein>
<evidence type="ECO:0000313" key="2">
    <source>
        <dbReference type="Proteomes" id="UP000765802"/>
    </source>
</evidence>
<reference evidence="1 2" key="1">
    <citation type="submission" date="2016-07" db="EMBL/GenBank/DDBJ databases">
        <title>Genome analysis of Flavihumibacter stibioxidans YS-17.</title>
        <authorList>
            <person name="Shi K."/>
            <person name="Han Y."/>
            <person name="Wang G."/>
        </authorList>
    </citation>
    <scope>NUCLEOTIDE SEQUENCE [LARGE SCALE GENOMIC DNA]</scope>
    <source>
        <strain evidence="1 2">YS-17</strain>
    </source>
</reference>